<keyword evidence="3 6" id="KW-0812">Transmembrane</keyword>
<evidence type="ECO:0000256" key="2">
    <source>
        <dbReference type="ARBA" id="ARBA00022475"/>
    </source>
</evidence>
<evidence type="ECO:0000313" key="7">
    <source>
        <dbReference type="EMBL" id="MFD0986871.1"/>
    </source>
</evidence>
<keyword evidence="5 6" id="KW-0472">Membrane</keyword>
<feature type="transmembrane region" description="Helical" evidence="6">
    <location>
        <begin position="96"/>
        <end position="122"/>
    </location>
</feature>
<feature type="transmembrane region" description="Helical" evidence="6">
    <location>
        <begin position="70"/>
        <end position="90"/>
    </location>
</feature>
<evidence type="ECO:0000256" key="4">
    <source>
        <dbReference type="ARBA" id="ARBA00022989"/>
    </source>
</evidence>
<dbReference type="Pfam" id="PF03788">
    <property type="entry name" value="LrgA"/>
    <property type="match status" value="1"/>
</dbReference>
<dbReference type="PANTHER" id="PTHR33931">
    <property type="entry name" value="HOLIN-LIKE PROTEIN CIDA-RELATED"/>
    <property type="match status" value="1"/>
</dbReference>
<protein>
    <submittedName>
        <fullName evidence="7">CidA/LrgA family protein</fullName>
    </submittedName>
</protein>
<evidence type="ECO:0000256" key="6">
    <source>
        <dbReference type="SAM" id="Phobius"/>
    </source>
</evidence>
<proteinExistence type="predicted"/>
<keyword evidence="4 6" id="KW-1133">Transmembrane helix</keyword>
<organism evidence="7 8">
    <name type="scientific">Methyloligella solikamskensis</name>
    <dbReference type="NCBI Taxonomy" id="1177756"/>
    <lineage>
        <taxon>Bacteria</taxon>
        <taxon>Pseudomonadati</taxon>
        <taxon>Pseudomonadota</taxon>
        <taxon>Alphaproteobacteria</taxon>
        <taxon>Hyphomicrobiales</taxon>
        <taxon>Hyphomicrobiaceae</taxon>
        <taxon>Methyloligella</taxon>
    </lineage>
</organism>
<evidence type="ECO:0000256" key="3">
    <source>
        <dbReference type="ARBA" id="ARBA00022692"/>
    </source>
</evidence>
<sequence>MTLRAARIQLRRFLRNSSAAQIGLIMLVWLAGQLAVWLTGIPLSGGVVGLAFLLALLASGRVSRFSLRRGSSWFLAEMILFFMPATLAVLNHPEMLGLLGVKIMIVILAGTAAVMISSALTVELCFRWRTHHAACTNADRFDACGMSSDSVA</sequence>
<comment type="caution">
    <text evidence="7">The sequence shown here is derived from an EMBL/GenBank/DDBJ whole genome shotgun (WGS) entry which is preliminary data.</text>
</comment>
<dbReference type="InterPro" id="IPR005538">
    <property type="entry name" value="LrgA/CidA"/>
</dbReference>
<gene>
    <name evidence="7" type="ORF">ACFQ2F_07140</name>
</gene>
<feature type="transmembrane region" description="Helical" evidence="6">
    <location>
        <begin position="12"/>
        <end position="31"/>
    </location>
</feature>
<keyword evidence="2" id="KW-1003">Cell membrane</keyword>
<dbReference type="PANTHER" id="PTHR33931:SF2">
    <property type="entry name" value="HOLIN-LIKE PROTEIN CIDA"/>
    <property type="match status" value="1"/>
</dbReference>
<evidence type="ECO:0000256" key="1">
    <source>
        <dbReference type="ARBA" id="ARBA00004651"/>
    </source>
</evidence>
<dbReference type="RefSeq" id="WP_379087804.1">
    <property type="nucleotide sequence ID" value="NZ_JBHTJO010000001.1"/>
</dbReference>
<reference evidence="8" key="1">
    <citation type="journal article" date="2019" name="Int. J. Syst. Evol. Microbiol.">
        <title>The Global Catalogue of Microorganisms (GCM) 10K type strain sequencing project: providing services to taxonomists for standard genome sequencing and annotation.</title>
        <authorList>
            <consortium name="The Broad Institute Genomics Platform"/>
            <consortium name="The Broad Institute Genome Sequencing Center for Infectious Disease"/>
            <person name="Wu L."/>
            <person name="Ma J."/>
        </authorList>
    </citation>
    <scope>NUCLEOTIDE SEQUENCE [LARGE SCALE GENOMIC DNA]</scope>
    <source>
        <strain evidence="8">CCUG 61697</strain>
    </source>
</reference>
<feature type="transmembrane region" description="Helical" evidence="6">
    <location>
        <begin position="37"/>
        <end position="58"/>
    </location>
</feature>
<evidence type="ECO:0000256" key="5">
    <source>
        <dbReference type="ARBA" id="ARBA00023136"/>
    </source>
</evidence>
<dbReference type="EMBL" id="JBHTJO010000001">
    <property type="protein sequence ID" value="MFD0986871.1"/>
    <property type="molecule type" value="Genomic_DNA"/>
</dbReference>
<evidence type="ECO:0000313" key="8">
    <source>
        <dbReference type="Proteomes" id="UP001597102"/>
    </source>
</evidence>
<keyword evidence="8" id="KW-1185">Reference proteome</keyword>
<name>A0ABW3JAS9_9HYPH</name>
<dbReference type="Proteomes" id="UP001597102">
    <property type="component" value="Unassembled WGS sequence"/>
</dbReference>
<accession>A0ABW3JAS9</accession>
<comment type="subcellular location">
    <subcellularLocation>
        <location evidence="1">Cell membrane</location>
        <topology evidence="1">Multi-pass membrane protein</topology>
    </subcellularLocation>
</comment>